<gene>
    <name evidence="2" type="ORF">ENK01_03395</name>
</gene>
<feature type="transmembrane region" description="Helical" evidence="1">
    <location>
        <begin position="111"/>
        <end position="130"/>
    </location>
</feature>
<protein>
    <submittedName>
        <fullName evidence="2">Uncharacterized protein</fullName>
    </submittedName>
</protein>
<keyword evidence="1" id="KW-0812">Transmembrane</keyword>
<name>A0A7V5NX84_9PROT</name>
<proteinExistence type="predicted"/>
<keyword evidence="1" id="KW-1133">Transmembrane helix</keyword>
<dbReference type="EMBL" id="DROP01000228">
    <property type="protein sequence ID" value="HHI88976.1"/>
    <property type="molecule type" value="Genomic_DNA"/>
</dbReference>
<sequence>MKFKRPYVATVINLLLSLFLVIGNMASHSSKSDTIDQRFEVDSGVDSAVGTITLFYYVVIFITSVLGLFNLSVAKLASGLAIPLYSLLIFMLVFIGIFYHGPQLPGLTLTLRVVFVIMAGLLGWLVYACIQTIRFKPEQYEPDYFD</sequence>
<evidence type="ECO:0000256" key="1">
    <source>
        <dbReference type="SAM" id="Phobius"/>
    </source>
</evidence>
<reference evidence="2" key="1">
    <citation type="journal article" date="2020" name="mSystems">
        <title>Genome- and Community-Level Interaction Insights into Carbon Utilization and Element Cycling Functions of Hydrothermarchaeota in Hydrothermal Sediment.</title>
        <authorList>
            <person name="Zhou Z."/>
            <person name="Liu Y."/>
            <person name="Xu W."/>
            <person name="Pan J."/>
            <person name="Luo Z.H."/>
            <person name="Li M."/>
        </authorList>
    </citation>
    <scope>NUCLEOTIDE SEQUENCE [LARGE SCALE GENOMIC DNA]</scope>
    <source>
        <strain evidence="2">HyVt-538</strain>
    </source>
</reference>
<feature type="transmembrane region" description="Helical" evidence="1">
    <location>
        <begin position="76"/>
        <end position="99"/>
    </location>
</feature>
<feature type="transmembrane region" description="Helical" evidence="1">
    <location>
        <begin position="48"/>
        <end position="69"/>
    </location>
</feature>
<organism evidence="2">
    <name type="scientific">Hellea balneolensis</name>
    <dbReference type="NCBI Taxonomy" id="287478"/>
    <lineage>
        <taxon>Bacteria</taxon>
        <taxon>Pseudomonadati</taxon>
        <taxon>Pseudomonadota</taxon>
        <taxon>Alphaproteobacteria</taxon>
        <taxon>Maricaulales</taxon>
        <taxon>Robiginitomaculaceae</taxon>
        <taxon>Hellea</taxon>
    </lineage>
</organism>
<accession>A0A7V5NX84</accession>
<dbReference type="AlphaFoldDB" id="A0A7V5NX84"/>
<evidence type="ECO:0000313" key="2">
    <source>
        <dbReference type="EMBL" id="HHI88976.1"/>
    </source>
</evidence>
<keyword evidence="1" id="KW-0472">Membrane</keyword>
<comment type="caution">
    <text evidence="2">The sequence shown here is derived from an EMBL/GenBank/DDBJ whole genome shotgun (WGS) entry which is preliminary data.</text>
</comment>
<dbReference type="Proteomes" id="UP000885806">
    <property type="component" value="Unassembled WGS sequence"/>
</dbReference>